<gene>
    <name evidence="3" type="ORF">LQG66_03675</name>
</gene>
<dbReference type="InterPro" id="IPR009642">
    <property type="entry name" value="DUF1236"/>
</dbReference>
<proteinExistence type="predicted"/>
<feature type="compositionally biased region" description="Gly residues" evidence="1">
    <location>
        <begin position="25"/>
        <end position="36"/>
    </location>
</feature>
<protein>
    <submittedName>
        <fullName evidence="3">DUF1236 domain-containing protein</fullName>
    </submittedName>
</protein>
<evidence type="ECO:0000256" key="1">
    <source>
        <dbReference type="SAM" id="MobiDB-lite"/>
    </source>
</evidence>
<dbReference type="Gene3D" id="3.10.450.160">
    <property type="entry name" value="inner membrane protein cigr"/>
    <property type="match status" value="1"/>
</dbReference>
<name>A0ABY3REK6_9BRAD</name>
<accession>A0ABY3REK6</accession>
<feature type="compositionally biased region" description="Low complexity" evidence="1">
    <location>
        <begin position="44"/>
        <end position="57"/>
    </location>
</feature>
<sequence>MTNRLMVSVAAIALVAGAGFAHAQGAGGAAGGGAAGGATMNRDSAAPSPGAAPGGAPETRSGQSDQKSGMAPKNQHAEDGMKGPKSTSSETDSKGGAKNMKAEGRDSKGGTGAAENRDGRSDATKNAETKTGGDRSQTTTGQAGAGAKLSTEQRTKISTVIRSQRVEPVTNVNFNISVGTRVPREVHFHPLPAEVVTVYPEWRGYDFILVRDQILVIDPRSHEIVAVLDT</sequence>
<reference evidence="3" key="1">
    <citation type="journal article" date="2024" name="Antonie Van Leeuwenhoek">
        <title>Bradyrhizobium ontarionense sp. nov., a novel bacterial symbiont isolated from Aeschynomene indica (Indian jointvetch), harbours photosynthesis, nitrogen fixation and nitrous oxide (N2O) reductase genes.</title>
        <authorList>
            <person name="Bromfield E.S.P."/>
            <person name="Cloutier S."/>
        </authorList>
    </citation>
    <scope>NUCLEOTIDE SEQUENCE</scope>
    <source>
        <strain evidence="3">A19</strain>
    </source>
</reference>
<feature type="region of interest" description="Disordered" evidence="1">
    <location>
        <begin position="23"/>
        <end position="151"/>
    </location>
</feature>
<feature type="compositionally biased region" description="Basic and acidic residues" evidence="1">
    <location>
        <begin position="115"/>
        <end position="133"/>
    </location>
</feature>
<dbReference type="RefSeq" id="WP_231323516.1">
    <property type="nucleotide sequence ID" value="NZ_CP088156.1"/>
</dbReference>
<keyword evidence="2" id="KW-0732">Signal</keyword>
<dbReference type="Pfam" id="PF06823">
    <property type="entry name" value="DUF1236"/>
    <property type="match status" value="1"/>
</dbReference>
<dbReference type="Proteomes" id="UP001431010">
    <property type="component" value="Chromosome"/>
</dbReference>
<dbReference type="EMBL" id="CP088156">
    <property type="protein sequence ID" value="UFZ05427.1"/>
    <property type="molecule type" value="Genomic_DNA"/>
</dbReference>
<feature type="compositionally biased region" description="Basic and acidic residues" evidence="1">
    <location>
        <begin position="91"/>
        <end position="108"/>
    </location>
</feature>
<organism evidence="3 4">
    <name type="scientific">Bradyrhizobium ontarionense</name>
    <dbReference type="NCBI Taxonomy" id="2898149"/>
    <lineage>
        <taxon>Bacteria</taxon>
        <taxon>Pseudomonadati</taxon>
        <taxon>Pseudomonadota</taxon>
        <taxon>Alphaproteobacteria</taxon>
        <taxon>Hyphomicrobiales</taxon>
        <taxon>Nitrobacteraceae</taxon>
        <taxon>Bradyrhizobium</taxon>
    </lineage>
</organism>
<keyword evidence="4" id="KW-1185">Reference proteome</keyword>
<feature type="signal peptide" evidence="2">
    <location>
        <begin position="1"/>
        <end position="23"/>
    </location>
</feature>
<feature type="chain" id="PRO_5046210415" evidence="2">
    <location>
        <begin position="24"/>
        <end position="230"/>
    </location>
</feature>
<evidence type="ECO:0000313" key="3">
    <source>
        <dbReference type="EMBL" id="UFZ05427.1"/>
    </source>
</evidence>
<evidence type="ECO:0000313" key="4">
    <source>
        <dbReference type="Proteomes" id="UP001431010"/>
    </source>
</evidence>
<evidence type="ECO:0000256" key="2">
    <source>
        <dbReference type="SAM" id="SignalP"/>
    </source>
</evidence>